<evidence type="ECO:0000313" key="2">
    <source>
        <dbReference type="Proteomes" id="UP000307720"/>
    </source>
</evidence>
<accession>A0AC61QW56</accession>
<name>A0AC61QW56_9FIRM</name>
<organism evidence="1 2">
    <name type="scientific">Hominisplanchenecus murintestinalis</name>
    <dbReference type="NCBI Taxonomy" id="2941517"/>
    <lineage>
        <taxon>Bacteria</taxon>
        <taxon>Bacillati</taxon>
        <taxon>Bacillota</taxon>
        <taxon>Clostridia</taxon>
        <taxon>Lachnospirales</taxon>
        <taxon>Lachnospiraceae</taxon>
        <taxon>Hominisplanchenecus</taxon>
    </lineage>
</organism>
<protein>
    <submittedName>
        <fullName evidence="1">Uncharacterized protein</fullName>
    </submittedName>
</protein>
<sequence length="199" mass="21443">MAKVGLKHVVAAPLKNDGTYGSGYVVAKAIKATVNSNSNDVKLYADDGLAESDKSFKDGSISLNVDDLEQKKYADMLGHTYTEADTEGGMPETVVAATHDVAPYLGVGFYGAVMRNNKVSYMAKWLKKVQFAEPNDETETKGETVNFQTPTIEGTVFPADDGTWKEQAEFATEEEAVAWVDKKANIGTTGTVAEDKGNE</sequence>
<gene>
    <name evidence="1" type="ORF">E5357_14140</name>
</gene>
<keyword evidence="2" id="KW-1185">Reference proteome</keyword>
<comment type="caution">
    <text evidence="1">The sequence shown here is derived from an EMBL/GenBank/DDBJ whole genome shotgun (WGS) entry which is preliminary data.</text>
</comment>
<dbReference type="Proteomes" id="UP000307720">
    <property type="component" value="Unassembled WGS sequence"/>
</dbReference>
<evidence type="ECO:0000313" key="1">
    <source>
        <dbReference type="EMBL" id="TGX97050.1"/>
    </source>
</evidence>
<reference evidence="1" key="1">
    <citation type="submission" date="2019-04" db="EMBL/GenBank/DDBJ databases">
        <title>Microbes associate with the intestines of laboratory mice.</title>
        <authorList>
            <person name="Navarre W."/>
            <person name="Wong E."/>
            <person name="Huang K."/>
            <person name="Tropini C."/>
            <person name="Ng K."/>
            <person name="Yu B."/>
        </authorList>
    </citation>
    <scope>NUCLEOTIDE SEQUENCE</scope>
    <source>
        <strain evidence="1">NM72_1-8</strain>
    </source>
</reference>
<dbReference type="EMBL" id="SRZB01000040">
    <property type="protein sequence ID" value="TGX97050.1"/>
    <property type="molecule type" value="Genomic_DNA"/>
</dbReference>
<proteinExistence type="predicted"/>